<name>A0A4R3LN92_9HYPH</name>
<dbReference type="AlphaFoldDB" id="A0A4R3LN92"/>
<feature type="transmembrane region" description="Helical" evidence="1">
    <location>
        <begin position="165"/>
        <end position="183"/>
    </location>
</feature>
<keyword evidence="1" id="KW-1133">Transmembrane helix</keyword>
<gene>
    <name evidence="2" type="ORF">EDC64_11891</name>
</gene>
<keyword evidence="1" id="KW-0812">Transmembrane</keyword>
<feature type="transmembrane region" description="Helical" evidence="1">
    <location>
        <begin position="101"/>
        <end position="125"/>
    </location>
</feature>
<organism evidence="2 3">
    <name type="scientific">Aquabacter spiritensis</name>
    <dbReference type="NCBI Taxonomy" id="933073"/>
    <lineage>
        <taxon>Bacteria</taxon>
        <taxon>Pseudomonadati</taxon>
        <taxon>Pseudomonadota</taxon>
        <taxon>Alphaproteobacteria</taxon>
        <taxon>Hyphomicrobiales</taxon>
        <taxon>Xanthobacteraceae</taxon>
        <taxon>Aquabacter</taxon>
    </lineage>
</organism>
<reference evidence="2 3" key="1">
    <citation type="submission" date="2019-03" db="EMBL/GenBank/DDBJ databases">
        <title>Genomic Encyclopedia of Type Strains, Phase IV (KMG-IV): sequencing the most valuable type-strain genomes for metagenomic binning, comparative biology and taxonomic classification.</title>
        <authorList>
            <person name="Goeker M."/>
        </authorList>
    </citation>
    <scope>NUCLEOTIDE SEQUENCE [LARGE SCALE GENOMIC DNA]</scope>
    <source>
        <strain evidence="2 3">DSM 9035</strain>
    </source>
</reference>
<keyword evidence="3" id="KW-1185">Reference proteome</keyword>
<feature type="transmembrane region" description="Helical" evidence="1">
    <location>
        <begin position="230"/>
        <end position="254"/>
    </location>
</feature>
<dbReference type="Gene3D" id="1.20.1530.20">
    <property type="match status" value="1"/>
</dbReference>
<evidence type="ECO:0000313" key="2">
    <source>
        <dbReference type="EMBL" id="TCT01591.1"/>
    </source>
</evidence>
<accession>A0A4R3LN92</accession>
<dbReference type="OrthoDB" id="7262824at2"/>
<feature type="transmembrane region" description="Helical" evidence="1">
    <location>
        <begin position="132"/>
        <end position="153"/>
    </location>
</feature>
<dbReference type="RefSeq" id="WP_132035325.1">
    <property type="nucleotide sequence ID" value="NZ_SMAI01000018.1"/>
</dbReference>
<protein>
    <submittedName>
        <fullName evidence="2">BASS family bile acid:Na+ symporter</fullName>
    </submittedName>
</protein>
<proteinExistence type="predicted"/>
<dbReference type="Proteomes" id="UP000294664">
    <property type="component" value="Unassembled WGS sequence"/>
</dbReference>
<evidence type="ECO:0000313" key="3">
    <source>
        <dbReference type="Proteomes" id="UP000294664"/>
    </source>
</evidence>
<evidence type="ECO:0000256" key="1">
    <source>
        <dbReference type="SAM" id="Phobius"/>
    </source>
</evidence>
<dbReference type="InterPro" id="IPR038770">
    <property type="entry name" value="Na+/solute_symporter_sf"/>
</dbReference>
<keyword evidence="1" id="KW-0472">Membrane</keyword>
<sequence>MPPYHPLSLLAALGRHGPRAIAASIFLGLLVPPAAALAKPLLLPCIVALLVISFLRTDLGQVRRGRHGRAVLFALVWIMGVLPAVFGYIVSTLLPPSDNGILLALMMQAAGPPIMSTPAFAAMLGLDATLSLAVMVSCLVAVPFTAPVLVAFFTDGALTLDGVALAGRLAVILAGTAGAGLGLRAGIGRPRIAAWNDHLNGINVLLLLVMAVAFMDGVTAYAIADPLLVASLTGLAFLVTLVGLISTLFVFRWVGGGQDVIMGYAAGNRNLGLMVAATGGLLPETTWLYVALAQFPIYLLPYLLRPLILHLTRPPAPL</sequence>
<dbReference type="EMBL" id="SMAI01000018">
    <property type="protein sequence ID" value="TCT01591.1"/>
    <property type="molecule type" value="Genomic_DNA"/>
</dbReference>
<feature type="transmembrane region" description="Helical" evidence="1">
    <location>
        <begin position="41"/>
        <end position="59"/>
    </location>
</feature>
<feature type="transmembrane region" description="Helical" evidence="1">
    <location>
        <begin position="71"/>
        <end position="89"/>
    </location>
</feature>
<comment type="caution">
    <text evidence="2">The sequence shown here is derived from an EMBL/GenBank/DDBJ whole genome shotgun (WGS) entry which is preliminary data.</text>
</comment>
<feature type="transmembrane region" description="Helical" evidence="1">
    <location>
        <begin position="204"/>
        <end position="224"/>
    </location>
</feature>